<dbReference type="Proteomes" id="UP000305792">
    <property type="component" value="Unassembled WGS sequence"/>
</dbReference>
<protein>
    <recommendedName>
        <fullName evidence="3">DUF4878 domain-containing protein</fullName>
    </recommendedName>
</protein>
<dbReference type="RefSeq" id="WP_136528695.1">
    <property type="nucleotide sequence ID" value="NZ_STGX01000003.1"/>
</dbReference>
<evidence type="ECO:0000313" key="2">
    <source>
        <dbReference type="Proteomes" id="UP000305792"/>
    </source>
</evidence>
<dbReference type="AlphaFoldDB" id="A0A4S8PQP2"/>
<evidence type="ECO:0000313" key="1">
    <source>
        <dbReference type="EMBL" id="THV30829.1"/>
    </source>
</evidence>
<dbReference type="EMBL" id="STGX01000003">
    <property type="protein sequence ID" value="THV30829.1"/>
    <property type="molecule type" value="Genomic_DNA"/>
</dbReference>
<proteinExistence type="predicted"/>
<reference evidence="1 2" key="1">
    <citation type="journal article" date="2018" name="Int. J. Syst. Evol. Microbiol.">
        <title>Glycomyces paridis sp. nov., isolated from the medicinal plant Paris polyphylla.</title>
        <authorList>
            <person name="Fang X.M."/>
            <person name="Bai J.L."/>
            <person name="Su J."/>
            <person name="Zhao L.L."/>
            <person name="Liu H.Y."/>
            <person name="Ma B.P."/>
            <person name="Zhang Y.Q."/>
            <person name="Yu L.Y."/>
        </authorList>
    </citation>
    <scope>NUCLEOTIDE SEQUENCE [LARGE SCALE GENOMIC DNA]</scope>
    <source>
        <strain evidence="1 2">CPCC 204357</strain>
    </source>
</reference>
<keyword evidence="2" id="KW-1185">Reference proteome</keyword>
<accession>A0A4S8PQP2</accession>
<evidence type="ECO:0008006" key="3">
    <source>
        <dbReference type="Google" id="ProtNLM"/>
    </source>
</evidence>
<comment type="caution">
    <text evidence="1">The sequence shown here is derived from an EMBL/GenBank/DDBJ whole genome shotgun (WGS) entry which is preliminary data.</text>
</comment>
<sequence length="348" mass="36833">MLRAPLAWARPRRWSILVEAALAVLLVLVALPFAVFGGGEPAPVAVVRGYLEALREGDVERAEGHVSQEYAQEADRSWLTAEAMSSDWEIESVSMRTASATTVHVVIGAGGRSAEGAFRVEEWEGETLILNPYLYLTSTAGRFETLEVNGDRREVESNADGVTLPVALYPGSYALFASAAAVTGEGGVPLLAVPGGEAGYLGNDRIDLDAVMTGPLVEGDAAEDVLNEKLAAWLDECAESGEIAPAGCPFSAAYEWGVAYAGATEFQTVEELDWEVAAYPRVRFGRDLRLEVVERGWLTLTGSGTTLLGDEPTAVDGECSVDAGNIAVDLGGDGGLTLRLAYDQANTC</sequence>
<organism evidence="1 2">
    <name type="scientific">Glycomyces paridis</name>
    <dbReference type="NCBI Taxonomy" id="2126555"/>
    <lineage>
        <taxon>Bacteria</taxon>
        <taxon>Bacillati</taxon>
        <taxon>Actinomycetota</taxon>
        <taxon>Actinomycetes</taxon>
        <taxon>Glycomycetales</taxon>
        <taxon>Glycomycetaceae</taxon>
        <taxon>Glycomyces</taxon>
    </lineage>
</organism>
<dbReference type="OrthoDB" id="3818356at2"/>
<name>A0A4S8PQP2_9ACTN</name>
<gene>
    <name evidence="1" type="ORF">E9998_05490</name>
</gene>